<dbReference type="Gene3D" id="3.10.20.90">
    <property type="entry name" value="Phosphatidylinositol 3-kinase Catalytic Subunit, Chain A, domain 1"/>
    <property type="match status" value="1"/>
</dbReference>
<dbReference type="SUPFAM" id="SSF54277">
    <property type="entry name" value="CAD &amp; PB1 domains"/>
    <property type="match status" value="1"/>
</dbReference>
<evidence type="ECO:0000313" key="3">
    <source>
        <dbReference type="Proteomes" id="UP000241769"/>
    </source>
</evidence>
<dbReference type="InterPro" id="IPR053793">
    <property type="entry name" value="PB1-like"/>
</dbReference>
<evidence type="ECO:0000313" key="2">
    <source>
        <dbReference type="EMBL" id="PRP73317.1"/>
    </source>
</evidence>
<sequence>MSYYIFHEEIGFLVKLTFTQYFGLNNNLHISQHNTMDASHSQPRNKDQIVFKIRLTNEIRRLSVPSTISFSHLLNLIAHAFADPNLTQTHLLRYKDDEQDW</sequence>
<keyword evidence="3" id="KW-1185">Reference proteome</keyword>
<comment type="caution">
    <text evidence="2">The sequence shown here is derived from an EMBL/GenBank/DDBJ whole genome shotgun (WGS) entry which is preliminary data.</text>
</comment>
<protein>
    <recommendedName>
        <fullName evidence="1">PB1 domain-containing protein</fullName>
    </recommendedName>
</protein>
<dbReference type="CDD" id="cd05992">
    <property type="entry name" value="PB1"/>
    <property type="match status" value="1"/>
</dbReference>
<dbReference type="EMBL" id="MDYQ01000630">
    <property type="protein sequence ID" value="PRP73317.1"/>
    <property type="molecule type" value="Genomic_DNA"/>
</dbReference>
<organism evidence="2 3">
    <name type="scientific">Planoprotostelium fungivorum</name>
    <dbReference type="NCBI Taxonomy" id="1890364"/>
    <lineage>
        <taxon>Eukaryota</taxon>
        <taxon>Amoebozoa</taxon>
        <taxon>Evosea</taxon>
        <taxon>Variosea</taxon>
        <taxon>Cavosteliida</taxon>
        <taxon>Cavosteliaceae</taxon>
        <taxon>Planoprotostelium</taxon>
    </lineage>
</organism>
<accession>A0A2P6MNN9</accession>
<dbReference type="Proteomes" id="UP000241769">
    <property type="component" value="Unassembled WGS sequence"/>
</dbReference>
<feature type="domain" description="PB1" evidence="1">
    <location>
        <begin position="48"/>
        <end position="101"/>
    </location>
</feature>
<dbReference type="PROSITE" id="PS51745">
    <property type="entry name" value="PB1"/>
    <property type="match status" value="1"/>
</dbReference>
<reference evidence="2 3" key="1">
    <citation type="journal article" date="2018" name="Genome Biol. Evol.">
        <title>Multiple Roots of Fruiting Body Formation in Amoebozoa.</title>
        <authorList>
            <person name="Hillmann F."/>
            <person name="Forbes G."/>
            <person name="Novohradska S."/>
            <person name="Ferling I."/>
            <person name="Riege K."/>
            <person name="Groth M."/>
            <person name="Westermann M."/>
            <person name="Marz M."/>
            <person name="Spaller T."/>
            <person name="Winckler T."/>
            <person name="Schaap P."/>
            <person name="Glockner G."/>
        </authorList>
    </citation>
    <scope>NUCLEOTIDE SEQUENCE [LARGE SCALE GENOMIC DNA]</scope>
    <source>
        <strain evidence="2 3">Jena</strain>
    </source>
</reference>
<feature type="non-terminal residue" evidence="2">
    <location>
        <position position="101"/>
    </location>
</feature>
<name>A0A2P6MNN9_9EUKA</name>
<dbReference type="InParanoid" id="A0A2P6MNN9"/>
<gene>
    <name evidence="2" type="ORF">PROFUN_16848</name>
</gene>
<dbReference type="InterPro" id="IPR000270">
    <property type="entry name" value="PB1_dom"/>
</dbReference>
<evidence type="ECO:0000259" key="1">
    <source>
        <dbReference type="PROSITE" id="PS51745"/>
    </source>
</evidence>
<dbReference type="AlphaFoldDB" id="A0A2P6MNN9"/>
<dbReference type="Pfam" id="PF00564">
    <property type="entry name" value="PB1"/>
    <property type="match status" value="1"/>
</dbReference>
<proteinExistence type="predicted"/>